<feature type="modified residue" description="4-aspartylphosphate" evidence="2">
    <location>
        <position position="53"/>
    </location>
</feature>
<dbReference type="InterPro" id="IPR011006">
    <property type="entry name" value="CheY-like_superfamily"/>
</dbReference>
<dbReference type="Proteomes" id="UP000006695">
    <property type="component" value="Chromosome"/>
</dbReference>
<dbReference type="InterPro" id="IPR001789">
    <property type="entry name" value="Sig_transdc_resp-reg_receiver"/>
</dbReference>
<reference evidence="4 5" key="1">
    <citation type="submission" date="2007-05" db="EMBL/GenBank/DDBJ databases">
        <title>Complete sequence of Geobacter uraniireducens Rf4.</title>
        <authorList>
            <consortium name="US DOE Joint Genome Institute"/>
            <person name="Copeland A."/>
            <person name="Lucas S."/>
            <person name="Lapidus A."/>
            <person name="Barry K."/>
            <person name="Detter J.C."/>
            <person name="Glavina del Rio T."/>
            <person name="Hammon N."/>
            <person name="Israni S."/>
            <person name="Dalin E."/>
            <person name="Tice H."/>
            <person name="Pitluck S."/>
            <person name="Chertkov O."/>
            <person name="Brettin T."/>
            <person name="Bruce D."/>
            <person name="Han C."/>
            <person name="Schmutz J."/>
            <person name="Larimer F."/>
            <person name="Land M."/>
            <person name="Hauser L."/>
            <person name="Kyrpides N."/>
            <person name="Mikhailova N."/>
            <person name="Shelobolina E."/>
            <person name="Aklujkar M."/>
            <person name="Lovley D."/>
            <person name="Richardson P."/>
        </authorList>
    </citation>
    <scope>NUCLEOTIDE SEQUENCE [LARGE SCALE GENOMIC DNA]</scope>
    <source>
        <strain evidence="4 5">Rf4</strain>
    </source>
</reference>
<protein>
    <submittedName>
        <fullName evidence="4">Response regulator receiver modulated PilZ sensor protein</fullName>
    </submittedName>
</protein>
<name>A5GBB4_GEOUR</name>
<dbReference type="SMART" id="SM00448">
    <property type="entry name" value="REC"/>
    <property type="match status" value="1"/>
</dbReference>
<keyword evidence="1 2" id="KW-0597">Phosphoprotein</keyword>
<feature type="domain" description="Response regulatory" evidence="3">
    <location>
        <begin position="4"/>
        <end position="120"/>
    </location>
</feature>
<dbReference type="AlphaFoldDB" id="A5GBB4"/>
<dbReference type="SUPFAM" id="SSF141371">
    <property type="entry name" value="PilZ domain-like"/>
    <property type="match status" value="1"/>
</dbReference>
<dbReference type="PANTHER" id="PTHR44591:SF20">
    <property type="entry name" value="PROTEIN PILH"/>
    <property type="match status" value="1"/>
</dbReference>
<evidence type="ECO:0000256" key="1">
    <source>
        <dbReference type="ARBA" id="ARBA00022553"/>
    </source>
</evidence>
<dbReference type="EMBL" id="CP000698">
    <property type="protein sequence ID" value="ABQ25132.1"/>
    <property type="molecule type" value="Genomic_DNA"/>
</dbReference>
<dbReference type="OrthoDB" id="5387333at2"/>
<gene>
    <name evidence="4" type="ordered locus">Gura_0926</name>
</gene>
<dbReference type="InterPro" id="IPR050595">
    <property type="entry name" value="Bact_response_regulator"/>
</dbReference>
<evidence type="ECO:0000313" key="5">
    <source>
        <dbReference type="Proteomes" id="UP000006695"/>
    </source>
</evidence>
<keyword evidence="5" id="KW-1185">Reference proteome</keyword>
<accession>A5GBB4</accession>
<dbReference type="STRING" id="351605.Gura_0926"/>
<dbReference type="GO" id="GO:0000160">
    <property type="term" value="P:phosphorelay signal transduction system"/>
    <property type="evidence" value="ECO:0007669"/>
    <property type="project" value="InterPro"/>
</dbReference>
<dbReference type="PANTHER" id="PTHR44591">
    <property type="entry name" value="STRESS RESPONSE REGULATOR PROTEIN 1"/>
    <property type="match status" value="1"/>
</dbReference>
<dbReference type="Gene3D" id="3.40.50.2300">
    <property type="match status" value="1"/>
</dbReference>
<dbReference type="HOGENOM" id="CLU_101334_0_0_7"/>
<evidence type="ECO:0000259" key="3">
    <source>
        <dbReference type="PROSITE" id="PS50110"/>
    </source>
</evidence>
<dbReference type="Pfam" id="PF07238">
    <property type="entry name" value="PilZ"/>
    <property type="match status" value="1"/>
</dbReference>
<dbReference type="Gene3D" id="2.40.10.220">
    <property type="entry name" value="predicted glycosyltransferase like domains"/>
    <property type="match status" value="1"/>
</dbReference>
<dbReference type="KEGG" id="gur:Gura_0926"/>
<dbReference type="CDD" id="cd17546">
    <property type="entry name" value="REC_hyHK_CKI1_RcsC-like"/>
    <property type="match status" value="1"/>
</dbReference>
<evidence type="ECO:0000313" key="4">
    <source>
        <dbReference type="EMBL" id="ABQ25132.1"/>
    </source>
</evidence>
<dbReference type="GO" id="GO:0035438">
    <property type="term" value="F:cyclic-di-GMP binding"/>
    <property type="evidence" value="ECO:0007669"/>
    <property type="project" value="InterPro"/>
</dbReference>
<evidence type="ECO:0000256" key="2">
    <source>
        <dbReference type="PROSITE-ProRule" id="PRU00169"/>
    </source>
</evidence>
<proteinExistence type="predicted"/>
<dbReference type="PROSITE" id="PS50110">
    <property type="entry name" value="RESPONSE_REGULATORY"/>
    <property type="match status" value="1"/>
</dbReference>
<dbReference type="Pfam" id="PF00072">
    <property type="entry name" value="Response_reg"/>
    <property type="match status" value="1"/>
</dbReference>
<dbReference type="InterPro" id="IPR009875">
    <property type="entry name" value="PilZ_domain"/>
</dbReference>
<sequence>MPIKILLVDDVNMFVELQKGFLKQSSVTILTAGDGVEALKVCRAERPALIFMDLHMPNMNGAECCAAIKADPTLKSIPVIMMTSAGKEDDKSLCIKAGCDNFLTKPLDRQLYLELARSYLPEIDRRDRRIDCRAKVKFRAFGVSLSGEIANLSALGIYIATDYAMETDTVIDLVFALPEENGAIIHTKGRVAWPNSKTDRHKLSLPEGFGVEFIAITEESKAALASFVDRHKS</sequence>
<dbReference type="SUPFAM" id="SSF52172">
    <property type="entry name" value="CheY-like"/>
    <property type="match status" value="1"/>
</dbReference>
<dbReference type="RefSeq" id="WP_011937856.1">
    <property type="nucleotide sequence ID" value="NC_009483.1"/>
</dbReference>
<organism evidence="4 5">
    <name type="scientific">Geotalea uraniireducens (strain Rf4)</name>
    <name type="common">Geobacter uraniireducens</name>
    <dbReference type="NCBI Taxonomy" id="351605"/>
    <lineage>
        <taxon>Bacteria</taxon>
        <taxon>Pseudomonadati</taxon>
        <taxon>Thermodesulfobacteriota</taxon>
        <taxon>Desulfuromonadia</taxon>
        <taxon>Geobacterales</taxon>
        <taxon>Geobacteraceae</taxon>
        <taxon>Geotalea</taxon>
    </lineage>
</organism>